<evidence type="ECO:0000313" key="7">
    <source>
        <dbReference type="RefSeq" id="XP_004510439.1"/>
    </source>
</evidence>
<organism evidence="6 7">
    <name type="scientific">Cicer arietinum</name>
    <name type="common">Chickpea</name>
    <name type="synonym">Garbanzo</name>
    <dbReference type="NCBI Taxonomy" id="3827"/>
    <lineage>
        <taxon>Eukaryota</taxon>
        <taxon>Viridiplantae</taxon>
        <taxon>Streptophyta</taxon>
        <taxon>Embryophyta</taxon>
        <taxon>Tracheophyta</taxon>
        <taxon>Spermatophyta</taxon>
        <taxon>Magnoliopsida</taxon>
        <taxon>eudicotyledons</taxon>
        <taxon>Gunneridae</taxon>
        <taxon>Pentapetalae</taxon>
        <taxon>rosids</taxon>
        <taxon>fabids</taxon>
        <taxon>Fabales</taxon>
        <taxon>Fabaceae</taxon>
        <taxon>Papilionoideae</taxon>
        <taxon>50 kb inversion clade</taxon>
        <taxon>NPAAA clade</taxon>
        <taxon>Hologalegina</taxon>
        <taxon>IRL clade</taxon>
        <taxon>Cicereae</taxon>
        <taxon>Cicer</taxon>
    </lineage>
</organism>
<dbReference type="SUPFAM" id="SSF52058">
    <property type="entry name" value="L domain-like"/>
    <property type="match status" value="1"/>
</dbReference>
<keyword evidence="4" id="KW-0520">NAD</keyword>
<dbReference type="GeneID" id="101499439"/>
<evidence type="ECO:0000256" key="4">
    <source>
        <dbReference type="ARBA" id="ARBA00023027"/>
    </source>
</evidence>
<dbReference type="InterPro" id="IPR027417">
    <property type="entry name" value="P-loop_NTPase"/>
</dbReference>
<proteinExistence type="predicted"/>
<dbReference type="InterPro" id="IPR002182">
    <property type="entry name" value="NB-ARC"/>
</dbReference>
<dbReference type="Pfam" id="PF07725">
    <property type="entry name" value="LRR_3"/>
    <property type="match status" value="1"/>
</dbReference>
<dbReference type="PROSITE" id="PS50104">
    <property type="entry name" value="TIR"/>
    <property type="match status" value="1"/>
</dbReference>
<dbReference type="SUPFAM" id="SSF52200">
    <property type="entry name" value="Toll/Interleukin receptor TIR domain"/>
    <property type="match status" value="1"/>
</dbReference>
<dbReference type="Gene3D" id="3.40.50.300">
    <property type="entry name" value="P-loop containing nucleotide triphosphate hydrolases"/>
    <property type="match status" value="1"/>
</dbReference>
<dbReference type="KEGG" id="cam:101499439"/>
<dbReference type="eggNOG" id="ENOG502SUHE">
    <property type="taxonomic scope" value="Eukaryota"/>
</dbReference>
<reference evidence="7" key="2">
    <citation type="submission" date="2025-08" db="UniProtKB">
        <authorList>
            <consortium name="RefSeq"/>
        </authorList>
    </citation>
    <scope>IDENTIFICATION</scope>
    <source>
        <tissue evidence="7">Etiolated seedlings</tissue>
    </source>
</reference>
<dbReference type="RefSeq" id="XP_004510439.1">
    <property type="nucleotide sequence ID" value="XM_004510382.3"/>
</dbReference>
<dbReference type="InterPro" id="IPR000157">
    <property type="entry name" value="TIR_dom"/>
</dbReference>
<dbReference type="InterPro" id="IPR044974">
    <property type="entry name" value="Disease_R_plants"/>
</dbReference>
<feature type="domain" description="TIR" evidence="5">
    <location>
        <begin position="59"/>
        <end position="221"/>
    </location>
</feature>
<dbReference type="AlphaFoldDB" id="A0A1S2YV59"/>
<evidence type="ECO:0000256" key="2">
    <source>
        <dbReference type="ARBA" id="ARBA00022737"/>
    </source>
</evidence>
<dbReference type="InterPro" id="IPR058192">
    <property type="entry name" value="WHD_ROQ1-like"/>
</dbReference>
<dbReference type="SMART" id="SM00255">
    <property type="entry name" value="TIR"/>
    <property type="match status" value="1"/>
</dbReference>
<dbReference type="PANTHER" id="PTHR11017:SF398">
    <property type="entry name" value="RESISTANCE PROTEIN (TIR-NBS-LRR CLASS), PUTATIVE-RELATED"/>
    <property type="match status" value="1"/>
</dbReference>
<keyword evidence="3" id="KW-0611">Plant defense</keyword>
<dbReference type="SUPFAM" id="SSF52540">
    <property type="entry name" value="P-loop containing nucleoside triphosphate hydrolases"/>
    <property type="match status" value="1"/>
</dbReference>
<dbReference type="Pfam" id="PF00931">
    <property type="entry name" value="NB-ARC"/>
    <property type="match status" value="1"/>
</dbReference>
<dbReference type="FunFam" id="3.40.50.10140:FF:000007">
    <property type="entry name" value="Disease resistance protein (TIR-NBS-LRR class)"/>
    <property type="match status" value="1"/>
</dbReference>
<dbReference type="InterPro" id="IPR036390">
    <property type="entry name" value="WH_DNA-bd_sf"/>
</dbReference>
<dbReference type="Pfam" id="PF23282">
    <property type="entry name" value="WHD_ROQ1"/>
    <property type="match status" value="1"/>
</dbReference>
<dbReference type="GO" id="GO:0007165">
    <property type="term" value="P:signal transduction"/>
    <property type="evidence" value="ECO:0007669"/>
    <property type="project" value="InterPro"/>
</dbReference>
<dbReference type="PRINTS" id="PR00364">
    <property type="entry name" value="DISEASERSIST"/>
</dbReference>
<keyword evidence="6" id="KW-1185">Reference proteome</keyword>
<dbReference type="Proteomes" id="UP000087171">
    <property type="component" value="Chromosome Ca7"/>
</dbReference>
<dbReference type="InterPro" id="IPR032675">
    <property type="entry name" value="LRR_dom_sf"/>
</dbReference>
<dbReference type="GO" id="GO:0043531">
    <property type="term" value="F:ADP binding"/>
    <property type="evidence" value="ECO:0007669"/>
    <property type="project" value="InterPro"/>
</dbReference>
<dbReference type="PaxDb" id="3827-XP_004510439.1"/>
<dbReference type="InterPro" id="IPR011713">
    <property type="entry name" value="Leu-rich_rpt_3"/>
</dbReference>
<dbReference type="Gene3D" id="3.80.10.10">
    <property type="entry name" value="Ribonuclease Inhibitor"/>
    <property type="match status" value="2"/>
</dbReference>
<dbReference type="Pfam" id="PF12799">
    <property type="entry name" value="LRR_4"/>
    <property type="match status" value="1"/>
</dbReference>
<protein>
    <submittedName>
        <fullName evidence="7">Disease resistance protein LAZ5 isoform X1</fullName>
    </submittedName>
</protein>
<dbReference type="Gene3D" id="1.10.8.430">
    <property type="entry name" value="Helical domain of apoptotic protease-activating factors"/>
    <property type="match status" value="1"/>
</dbReference>
<reference evidence="6" key="1">
    <citation type="journal article" date="2013" name="Nat. Biotechnol.">
        <title>Draft genome sequence of chickpea (Cicer arietinum) provides a resource for trait improvement.</title>
        <authorList>
            <person name="Varshney R.K."/>
            <person name="Song C."/>
            <person name="Saxena R.K."/>
            <person name="Azam S."/>
            <person name="Yu S."/>
            <person name="Sharpe A.G."/>
            <person name="Cannon S."/>
            <person name="Baek J."/>
            <person name="Rosen B.D."/>
            <person name="Tar'an B."/>
            <person name="Millan T."/>
            <person name="Zhang X."/>
            <person name="Ramsay L.D."/>
            <person name="Iwata A."/>
            <person name="Wang Y."/>
            <person name="Nelson W."/>
            <person name="Farmer A.D."/>
            <person name="Gaur P.M."/>
            <person name="Soderlund C."/>
            <person name="Penmetsa R.V."/>
            <person name="Xu C."/>
            <person name="Bharti A.K."/>
            <person name="He W."/>
            <person name="Winter P."/>
            <person name="Zhao S."/>
            <person name="Hane J.K."/>
            <person name="Carrasquilla-Garcia N."/>
            <person name="Condie J.A."/>
            <person name="Upadhyaya H.D."/>
            <person name="Luo M.C."/>
            <person name="Thudi M."/>
            <person name="Gowda C.L."/>
            <person name="Singh N.P."/>
            <person name="Lichtenzveig J."/>
            <person name="Gali K.K."/>
            <person name="Rubio J."/>
            <person name="Nadarajan N."/>
            <person name="Dolezel J."/>
            <person name="Bansal K.C."/>
            <person name="Xu X."/>
            <person name="Edwards D."/>
            <person name="Zhang G."/>
            <person name="Kahl G."/>
            <person name="Gil J."/>
            <person name="Singh K.B."/>
            <person name="Datta S.K."/>
            <person name="Jackson S.A."/>
            <person name="Wang J."/>
            <person name="Cook D.R."/>
        </authorList>
    </citation>
    <scope>NUCLEOTIDE SEQUENCE [LARGE SCALE GENOMIC DNA]</scope>
    <source>
        <strain evidence="6">cv. CDC Frontier</strain>
    </source>
</reference>
<evidence type="ECO:0000256" key="3">
    <source>
        <dbReference type="ARBA" id="ARBA00022821"/>
    </source>
</evidence>
<accession>A0A1S2YV59</accession>
<evidence type="ECO:0000313" key="6">
    <source>
        <dbReference type="Proteomes" id="UP000087171"/>
    </source>
</evidence>
<sequence length="1080" mass="122325">MNKTKRESISSISLFIYYLTLLLISKPRGVVTDKISISNKHYYSTSPVIFSPTISVPQIKYDVFVSFRGVDIPKNFLGDFLKALSRKKIAVFSDKNLKTGDEISTLGAIEDSLISLVIFSPNFASSQWCLDELVKIVECRARYGSIVIPVFYHVDPKVVRQQHGAYGDAFAQHEQKYPLSKVLSWRSALKQCADISGLDSSVFSDDAELVEEILKIVLMKLNQVDQVKPKGLVGIERQISPIKSLLHLESEEVLVLGIWGMAGIGKTTIGEEVFRRLHSEYESCYFMANVREELERWGTNSLKLRKNLLSTLLEEDLKDDMINGLSPLVKKRLSRMKVLIVLDDVKDAKQLEVFVEIVYSLGPGSRIIITTRDKQVLAGKVDDIYEVEPLDSDESFELFNLHAFKKLEHLEMEYYNLSKKMVDYTKGIPLVIKALANHLCGKDKAIWETKQIKIFNEIIRLMYNDLDYYEKNIFLDIACFFDGLNFKVDLIKLLLKDPYCSVGFILDRLKDKALVTIDKQNVVSMDDIIQETARKIVRQESVEEPGSRSRLLDPDDIYHVLKDDQQGSKAIRSMAINLSKMKELQLNPQVFAKMNRMKFLDIYTTGSHNQRSLSLPQGLEFLPNELRYLRWEYYPLESLPSKFSAENLVTLNLPYSQLKKLWHGMKDIANLNVLILHSSTLLTELPDFSKATNLTVMDLHFCVGLISVHPSVFSLKKLEKLDLSGCISLTSLQSTTHLGSLSSLSLYNCTALREFSVTSKNMNQLNLEHTGIKQLPSSFGLQTKLEKLHLGHTHIETLPKSIKNLTRLRHLDLHHCGELQTLPELPPSVETLNVDGCISLENVAFGSTTSEQLKEKKKKVTFWNCLKLNEPSLKAIELNAQINMMNLSHQHISTCDGDCDHDHDHGQGMYVYPGSEIPEWLEYSTTTHDYITIDLSSAPYFSQLGFIFGFIIPTISSEGLTLTFKISDGDGEDEGEGIKVYLDRPRQGIESDHVYLMSEPRCSHYLASRANDQSKIKIKVRAASRTLTSGYMPVQLRGFGVSLITPSKYDKFKQQLELGDGSVIPNNMCSVEEGPNFLGI</sequence>
<keyword evidence="1" id="KW-0433">Leucine-rich repeat</keyword>
<dbReference type="OrthoDB" id="1397799at2759"/>
<dbReference type="SUPFAM" id="SSF46785">
    <property type="entry name" value="Winged helix' DNA-binding domain"/>
    <property type="match status" value="1"/>
</dbReference>
<gene>
    <name evidence="7" type="primary">LOC101499439</name>
</gene>
<dbReference type="GO" id="GO:0006952">
    <property type="term" value="P:defense response"/>
    <property type="evidence" value="ECO:0007669"/>
    <property type="project" value="UniProtKB-KW"/>
</dbReference>
<dbReference type="InterPro" id="IPR042197">
    <property type="entry name" value="Apaf_helical"/>
</dbReference>
<evidence type="ECO:0000256" key="1">
    <source>
        <dbReference type="ARBA" id="ARBA00022614"/>
    </source>
</evidence>
<dbReference type="PANTHER" id="PTHR11017">
    <property type="entry name" value="LEUCINE-RICH REPEAT-CONTAINING PROTEIN"/>
    <property type="match status" value="1"/>
</dbReference>
<dbReference type="Gene3D" id="3.40.50.10140">
    <property type="entry name" value="Toll/interleukin-1 receptor homology (TIR) domain"/>
    <property type="match status" value="1"/>
</dbReference>
<dbReference type="InterPro" id="IPR035897">
    <property type="entry name" value="Toll_tir_struct_dom_sf"/>
</dbReference>
<dbReference type="STRING" id="3827.A0A1S2YV59"/>
<dbReference type="InterPro" id="IPR025875">
    <property type="entry name" value="Leu-rich_rpt_4"/>
</dbReference>
<dbReference type="Pfam" id="PF01582">
    <property type="entry name" value="TIR"/>
    <property type="match status" value="1"/>
</dbReference>
<keyword evidence="2" id="KW-0677">Repeat</keyword>
<name>A0A1S2YV59_CICAR</name>
<evidence type="ECO:0000259" key="5">
    <source>
        <dbReference type="PROSITE" id="PS50104"/>
    </source>
</evidence>